<feature type="chain" id="PRO_5046173422" description="Lipoprotein" evidence="2">
    <location>
        <begin position="21"/>
        <end position="235"/>
    </location>
</feature>
<accession>A0ABY9EBQ2</accession>
<keyword evidence="2" id="KW-0732">Signal</keyword>
<evidence type="ECO:0000256" key="2">
    <source>
        <dbReference type="SAM" id="SignalP"/>
    </source>
</evidence>
<organism evidence="3 4">
    <name type="scientific">Microbulbifer spongiae</name>
    <dbReference type="NCBI Taxonomy" id="2944933"/>
    <lineage>
        <taxon>Bacteria</taxon>
        <taxon>Pseudomonadati</taxon>
        <taxon>Pseudomonadota</taxon>
        <taxon>Gammaproteobacteria</taxon>
        <taxon>Cellvibrionales</taxon>
        <taxon>Microbulbiferaceae</taxon>
        <taxon>Microbulbifer</taxon>
    </lineage>
</organism>
<dbReference type="PROSITE" id="PS51257">
    <property type="entry name" value="PROKAR_LIPOPROTEIN"/>
    <property type="match status" value="1"/>
</dbReference>
<evidence type="ECO:0008006" key="5">
    <source>
        <dbReference type="Google" id="ProtNLM"/>
    </source>
</evidence>
<evidence type="ECO:0000313" key="4">
    <source>
        <dbReference type="Proteomes" id="UP001321520"/>
    </source>
</evidence>
<protein>
    <recommendedName>
        <fullName evidence="5">Lipoprotein</fullName>
    </recommendedName>
</protein>
<gene>
    <name evidence="3" type="ORF">M8T91_13720</name>
</gene>
<dbReference type="Proteomes" id="UP001321520">
    <property type="component" value="Chromosome"/>
</dbReference>
<feature type="signal peptide" evidence="2">
    <location>
        <begin position="1"/>
        <end position="20"/>
    </location>
</feature>
<sequence>MKTTFLIVLFCLILASCASVRPQNATNYNRDLVVAVETSNFVLGKREVFDEPALGILLEYANRFYPTDNIDVYIYPVPSINWEDKISTIDQEMKQVIAEVDHAIKDGHYQSRTEEKIEPFSVDGMNGKKASFRLKSKKGVMYYSNAYIFLDKDKFIKFRTSFDSRATIEWDGDEAVREILPEIDVPRESEYMKTIRDNHRDQLSKNLLIQILKAASEQEKNPNKQSQQGPSDGMR</sequence>
<name>A0ABY9EBQ2_9GAMM</name>
<evidence type="ECO:0000313" key="3">
    <source>
        <dbReference type="EMBL" id="WKD48944.1"/>
    </source>
</evidence>
<feature type="region of interest" description="Disordered" evidence="1">
    <location>
        <begin position="214"/>
        <end position="235"/>
    </location>
</feature>
<proteinExistence type="predicted"/>
<dbReference type="EMBL" id="CP098023">
    <property type="protein sequence ID" value="WKD48944.1"/>
    <property type="molecule type" value="Genomic_DNA"/>
</dbReference>
<feature type="compositionally biased region" description="Polar residues" evidence="1">
    <location>
        <begin position="223"/>
        <end position="235"/>
    </location>
</feature>
<reference evidence="3 4" key="1">
    <citation type="submission" date="2022-05" db="EMBL/GenBank/DDBJ databases">
        <title>Microbulbifer sp. nov., isolated from sponge.</title>
        <authorList>
            <person name="Gao L."/>
        </authorList>
    </citation>
    <scope>NUCLEOTIDE SEQUENCE [LARGE SCALE GENOMIC DNA]</scope>
    <source>
        <strain evidence="3 4">MI-G</strain>
    </source>
</reference>
<keyword evidence="4" id="KW-1185">Reference proteome</keyword>
<dbReference type="RefSeq" id="WP_301414730.1">
    <property type="nucleotide sequence ID" value="NZ_CP098023.1"/>
</dbReference>
<evidence type="ECO:0000256" key="1">
    <source>
        <dbReference type="SAM" id="MobiDB-lite"/>
    </source>
</evidence>